<accession>A0A0D7CKE2</accession>
<dbReference type="InterPro" id="IPR029063">
    <property type="entry name" value="SAM-dependent_MTases_sf"/>
</dbReference>
<dbReference type="EMBL" id="JRKI01000029">
    <property type="protein sequence ID" value="KIZ16310.1"/>
    <property type="molecule type" value="Genomic_DNA"/>
</dbReference>
<dbReference type="PATRIC" id="fig|1240678.4.peg.5171"/>
<name>A0A0D7CKE2_9ACTN</name>
<reference evidence="1 2" key="1">
    <citation type="submission" date="2014-09" db="EMBL/GenBank/DDBJ databases">
        <title>Draft genome sequence of Streptomyces natalensis ATCC 27448, producer of the antifungal pimaricin.</title>
        <authorList>
            <person name="Mendes M.V."/>
            <person name="Beites T."/>
            <person name="Pires S."/>
            <person name="Santos C.L."/>
            <person name="Moradas-Ferreira P."/>
        </authorList>
    </citation>
    <scope>NUCLEOTIDE SEQUENCE [LARGE SCALE GENOMIC DNA]</scope>
    <source>
        <strain evidence="1 2">ATCC 27448</strain>
    </source>
</reference>
<dbReference type="GO" id="GO:0032259">
    <property type="term" value="P:methylation"/>
    <property type="evidence" value="ECO:0007669"/>
    <property type="project" value="UniProtKB-KW"/>
</dbReference>
<keyword evidence="1" id="KW-0808">Transferase</keyword>
<keyword evidence="1" id="KW-0489">Methyltransferase</keyword>
<dbReference type="GO" id="GO:0008168">
    <property type="term" value="F:methyltransferase activity"/>
    <property type="evidence" value="ECO:0007669"/>
    <property type="project" value="UniProtKB-KW"/>
</dbReference>
<dbReference type="Gene3D" id="3.40.50.150">
    <property type="entry name" value="Vaccinia Virus protein VP39"/>
    <property type="match status" value="1"/>
</dbReference>
<organism evidence="1 2">
    <name type="scientific">Streptomyces natalensis ATCC 27448</name>
    <dbReference type="NCBI Taxonomy" id="1240678"/>
    <lineage>
        <taxon>Bacteria</taxon>
        <taxon>Bacillati</taxon>
        <taxon>Actinomycetota</taxon>
        <taxon>Actinomycetes</taxon>
        <taxon>Kitasatosporales</taxon>
        <taxon>Streptomycetaceae</taxon>
        <taxon>Streptomyces</taxon>
    </lineage>
</organism>
<keyword evidence="2" id="KW-1185">Reference proteome</keyword>
<proteinExistence type="predicted"/>
<dbReference type="SUPFAM" id="SSF53335">
    <property type="entry name" value="S-adenosyl-L-methionine-dependent methyltransferases"/>
    <property type="match status" value="1"/>
</dbReference>
<comment type="caution">
    <text evidence="1">The sequence shown here is derived from an EMBL/GenBank/DDBJ whole genome shotgun (WGS) entry which is preliminary data.</text>
</comment>
<gene>
    <name evidence="1" type="ORF">SNA_24320</name>
</gene>
<evidence type="ECO:0000313" key="2">
    <source>
        <dbReference type="Proteomes" id="UP000032458"/>
    </source>
</evidence>
<dbReference type="RefSeq" id="WP_044366493.1">
    <property type="nucleotide sequence ID" value="NZ_JRKI01000029.1"/>
</dbReference>
<sequence>MTAPGRPRFAPEWLQLREPADAAARAADLLGPLRAALPAARDGQQQPTMIRDLGCGTGSMGRWLAGRLPGPQHWILQDHDPALLARAADAMPTAAADGSAVTAATACGDLTGLTAAELAGTSLVTASALLDLLTADEVAALAAACTDAGCPALLALSVAGRADLTPYEPLDDALGAAFNDHQRRTDGDGRRLLGPDAAAAATTAFRRQGATVLTRSSPWRLGSPQDALTTAWLHGWVDAACEQRPELGERAQAYLARRLAACAAGELTVTVHHTDLLALPGPRPGTAG</sequence>
<evidence type="ECO:0000313" key="1">
    <source>
        <dbReference type="EMBL" id="KIZ16310.1"/>
    </source>
</evidence>
<dbReference type="AlphaFoldDB" id="A0A0D7CKE2"/>
<dbReference type="Proteomes" id="UP000032458">
    <property type="component" value="Unassembled WGS sequence"/>
</dbReference>
<protein>
    <submittedName>
        <fullName evidence="1">Trans-aconitate methyltransferase</fullName>
    </submittedName>
</protein>